<dbReference type="Pfam" id="PF01385">
    <property type="entry name" value="OrfB_IS605"/>
    <property type="match status" value="1"/>
</dbReference>
<dbReference type="NCBIfam" id="NF040570">
    <property type="entry name" value="guided_TnpB"/>
    <property type="match status" value="1"/>
</dbReference>
<keyword evidence="3" id="KW-0479">Metal-binding</keyword>
<dbReference type="eggNOG" id="COG0675">
    <property type="taxonomic scope" value="Bacteria"/>
</dbReference>
<feature type="domain" description="Probable transposase IS891/IS1136/IS1341" evidence="7">
    <location>
        <begin position="190"/>
        <end position="298"/>
    </location>
</feature>
<evidence type="ECO:0000256" key="2">
    <source>
        <dbReference type="ARBA" id="ARBA00022578"/>
    </source>
</evidence>
<evidence type="ECO:0000259" key="8">
    <source>
        <dbReference type="Pfam" id="PF07282"/>
    </source>
</evidence>
<dbReference type="InterPro" id="IPR010095">
    <property type="entry name" value="Cas12f1-like_TNB"/>
</dbReference>
<dbReference type="GO" id="GO:0006310">
    <property type="term" value="P:DNA recombination"/>
    <property type="evidence" value="ECO:0007669"/>
    <property type="project" value="UniProtKB-KW"/>
</dbReference>
<dbReference type="Pfam" id="PF12323">
    <property type="entry name" value="HTH_OrfB_IS605"/>
    <property type="match status" value="1"/>
</dbReference>
<evidence type="ECO:0000313" key="10">
    <source>
        <dbReference type="EMBL" id="AFZ23300.1"/>
    </source>
</evidence>
<dbReference type="GO" id="GO:0046872">
    <property type="term" value="F:metal ion binding"/>
    <property type="evidence" value="ECO:0007669"/>
    <property type="project" value="UniProtKB-KW"/>
</dbReference>
<dbReference type="NCBIfam" id="TIGR01766">
    <property type="entry name" value="IS200/IS605 family accessory protein TnpB-like domain"/>
    <property type="match status" value="1"/>
</dbReference>
<organism evidence="10 11">
    <name type="scientific">Cylindrospermum stagnale PCC 7417</name>
    <dbReference type="NCBI Taxonomy" id="56107"/>
    <lineage>
        <taxon>Bacteria</taxon>
        <taxon>Bacillati</taxon>
        <taxon>Cyanobacteriota</taxon>
        <taxon>Cyanophyceae</taxon>
        <taxon>Nostocales</taxon>
        <taxon>Nostocaceae</taxon>
        <taxon>Cylindrospermum</taxon>
    </lineage>
</organism>
<dbReference type="OrthoDB" id="448372at2"/>
<keyword evidence="6" id="KW-0233">DNA recombination</keyword>
<dbReference type="AlphaFoldDB" id="K9WSD8"/>
<evidence type="ECO:0000313" key="11">
    <source>
        <dbReference type="Proteomes" id="UP000010475"/>
    </source>
</evidence>
<evidence type="ECO:0000256" key="1">
    <source>
        <dbReference type="ARBA" id="ARBA00008761"/>
    </source>
</evidence>
<evidence type="ECO:0000256" key="6">
    <source>
        <dbReference type="ARBA" id="ARBA00023172"/>
    </source>
</evidence>
<dbReference type="Proteomes" id="UP000010475">
    <property type="component" value="Chromosome"/>
</dbReference>
<accession>K9WSD8</accession>
<dbReference type="PATRIC" id="fig|56107.3.peg.1104"/>
<dbReference type="InterPro" id="IPR021027">
    <property type="entry name" value="Transposase_put_HTH"/>
</dbReference>
<feature type="domain" description="Transposase putative helix-turn-helix" evidence="9">
    <location>
        <begin position="1"/>
        <end position="45"/>
    </location>
</feature>
<dbReference type="RefSeq" id="WP_015206556.1">
    <property type="nucleotide sequence ID" value="NC_019757.1"/>
</dbReference>
<sequence>MKISYQYKIKPTKEQAEKINKTLEMLRCQYNYLLAQRFDWYEMNRSPIDRCPLICHLPELKEQPNYYNQKASLVQLKLDRPWYKDIHSQVLQEVPKKVELAFDRWLKGDINGKKSGRPRFKGQGQYKTFTYTQFKRHHFVNNKITLSKIGDIKVIVHRPIPVGFDIKTVSVTKKADGYYITLSLDDKSVPTVKPDFNPDNIVGIDVGLIDFYVASDDSRIKAPKYLRKAERLLKSLQRMVSRRKKGSNRRKKAIKKLGKQHKKVADTRKDFHFKTAKLLLDKYDVIAVEKLNIKGLVKTKLAKSINDAAWSQFVTILLNKAENAGLKVIAVNPNGTSLECSNCGHKVKKSLSQRMHNCPVCHASLCRDLNAAINIKNRGTHGLKAQSMSGLGVAEKPTLTQREVWEMSHSITLAPGGRSKGRLYS</sequence>
<keyword evidence="4" id="KW-0862">Zinc</keyword>
<keyword evidence="11" id="KW-1185">Reference proteome</keyword>
<dbReference type="Pfam" id="PF07282">
    <property type="entry name" value="Cas12f1-like_TNB"/>
    <property type="match status" value="1"/>
</dbReference>
<keyword evidence="2" id="KW-0815">Transposition</keyword>
<gene>
    <name evidence="10" type="ORF">Cylst_0976</name>
</gene>
<feature type="domain" description="Cas12f1-like TNB" evidence="8">
    <location>
        <begin position="310"/>
        <end position="375"/>
    </location>
</feature>
<protein>
    <submittedName>
        <fullName evidence="10">Transposase, IS605 OrfB family, central region</fullName>
    </submittedName>
</protein>
<dbReference type="HOGENOM" id="CLU_032903_0_1_3"/>
<evidence type="ECO:0000256" key="5">
    <source>
        <dbReference type="ARBA" id="ARBA00023125"/>
    </source>
</evidence>
<evidence type="ECO:0000256" key="4">
    <source>
        <dbReference type="ARBA" id="ARBA00022833"/>
    </source>
</evidence>
<evidence type="ECO:0000256" key="3">
    <source>
        <dbReference type="ARBA" id="ARBA00022723"/>
    </source>
</evidence>
<reference evidence="10 11" key="1">
    <citation type="submission" date="2012-06" db="EMBL/GenBank/DDBJ databases">
        <title>Finished chromosome of genome of Cylindrospermum stagnale PCC 7417.</title>
        <authorList>
            <consortium name="US DOE Joint Genome Institute"/>
            <person name="Gugger M."/>
            <person name="Coursin T."/>
            <person name="Rippka R."/>
            <person name="Tandeau De Marsac N."/>
            <person name="Huntemann M."/>
            <person name="Wei C.-L."/>
            <person name="Han J."/>
            <person name="Detter J.C."/>
            <person name="Han C."/>
            <person name="Tapia R."/>
            <person name="Chen A."/>
            <person name="Kyrpides N."/>
            <person name="Mavromatis K."/>
            <person name="Markowitz V."/>
            <person name="Szeto E."/>
            <person name="Ivanova N."/>
            <person name="Pagani I."/>
            <person name="Pati A."/>
            <person name="Goodwin L."/>
            <person name="Nordberg H.P."/>
            <person name="Cantor M.N."/>
            <person name="Hua S.X."/>
            <person name="Woyke T."/>
            <person name="Kerfeld C.A."/>
        </authorList>
    </citation>
    <scope>NUCLEOTIDE SEQUENCE [LARGE SCALE GENOMIC DNA]</scope>
    <source>
        <strain evidence="10 11">PCC 7417</strain>
    </source>
</reference>
<dbReference type="KEGG" id="csg:Cylst_0976"/>
<dbReference type="GO" id="GO:0003677">
    <property type="term" value="F:DNA binding"/>
    <property type="evidence" value="ECO:0007669"/>
    <property type="project" value="UniProtKB-KW"/>
</dbReference>
<keyword evidence="5" id="KW-0238">DNA-binding</keyword>
<evidence type="ECO:0000259" key="9">
    <source>
        <dbReference type="Pfam" id="PF12323"/>
    </source>
</evidence>
<name>K9WSD8_9NOST</name>
<dbReference type="EMBL" id="CP003642">
    <property type="protein sequence ID" value="AFZ23300.1"/>
    <property type="molecule type" value="Genomic_DNA"/>
</dbReference>
<comment type="similarity">
    <text evidence="1">In the C-terminal section; belongs to the transposase 35 family.</text>
</comment>
<dbReference type="GO" id="GO:0032196">
    <property type="term" value="P:transposition"/>
    <property type="evidence" value="ECO:0007669"/>
    <property type="project" value="UniProtKB-KW"/>
</dbReference>
<evidence type="ECO:0000259" key="7">
    <source>
        <dbReference type="Pfam" id="PF01385"/>
    </source>
</evidence>
<dbReference type="InterPro" id="IPR001959">
    <property type="entry name" value="Transposase"/>
</dbReference>
<proteinExistence type="inferred from homology"/>